<accession>A0A1A9WLC2</accession>
<evidence type="ECO:0000313" key="3">
    <source>
        <dbReference type="EnsemblMetazoa" id="GBRI023783-PA"/>
    </source>
</evidence>
<protein>
    <submittedName>
        <fullName evidence="3">Uncharacterized protein</fullName>
    </submittedName>
</protein>
<dbReference type="AlphaFoldDB" id="A0A1A9WLC2"/>
<dbReference type="Proteomes" id="UP000091820">
    <property type="component" value="Unassembled WGS sequence"/>
</dbReference>
<keyword evidence="1" id="KW-0677">Repeat</keyword>
<evidence type="ECO:0000256" key="1">
    <source>
        <dbReference type="ARBA" id="ARBA00022737"/>
    </source>
</evidence>
<dbReference type="InterPro" id="IPR042401">
    <property type="entry name" value="SPMAP2-like"/>
</dbReference>
<evidence type="ECO:0000256" key="2">
    <source>
        <dbReference type="SAM" id="MobiDB-lite"/>
    </source>
</evidence>
<feature type="region of interest" description="Disordered" evidence="2">
    <location>
        <begin position="40"/>
        <end position="118"/>
    </location>
</feature>
<organism evidence="3 4">
    <name type="scientific">Glossina brevipalpis</name>
    <dbReference type="NCBI Taxonomy" id="37001"/>
    <lineage>
        <taxon>Eukaryota</taxon>
        <taxon>Metazoa</taxon>
        <taxon>Ecdysozoa</taxon>
        <taxon>Arthropoda</taxon>
        <taxon>Hexapoda</taxon>
        <taxon>Insecta</taxon>
        <taxon>Pterygota</taxon>
        <taxon>Neoptera</taxon>
        <taxon>Endopterygota</taxon>
        <taxon>Diptera</taxon>
        <taxon>Brachycera</taxon>
        <taxon>Muscomorpha</taxon>
        <taxon>Hippoboscoidea</taxon>
        <taxon>Glossinidae</taxon>
        <taxon>Glossina</taxon>
    </lineage>
</organism>
<dbReference type="Pfam" id="PF14912">
    <property type="entry name" value="THEG"/>
    <property type="match status" value="2"/>
</dbReference>
<reference evidence="4" key="1">
    <citation type="submission" date="2014-03" db="EMBL/GenBank/DDBJ databases">
        <authorList>
            <person name="Aksoy S."/>
            <person name="Warren W."/>
            <person name="Wilson R.K."/>
        </authorList>
    </citation>
    <scope>NUCLEOTIDE SEQUENCE [LARGE SCALE GENOMIC DNA]</scope>
    <source>
        <strain evidence="4">IAEA</strain>
    </source>
</reference>
<evidence type="ECO:0000313" key="4">
    <source>
        <dbReference type="Proteomes" id="UP000091820"/>
    </source>
</evidence>
<reference evidence="3" key="2">
    <citation type="submission" date="2020-05" db="UniProtKB">
        <authorList>
            <consortium name="EnsemblMetazoa"/>
        </authorList>
    </citation>
    <scope>IDENTIFICATION</scope>
    <source>
        <strain evidence="3">IAEA</strain>
    </source>
</reference>
<dbReference type="PANTHER" id="PTHR15901:SF16">
    <property type="entry name" value="TESTICULAR HAPLOID EXPRESSED GENE PROTEIN"/>
    <property type="match status" value="1"/>
</dbReference>
<dbReference type="VEuPathDB" id="VectorBase:GBRI023783"/>
<dbReference type="PANTHER" id="PTHR15901">
    <property type="entry name" value="TESTICULAR HAPLOID EXPRESSED GENE PROTEIN"/>
    <property type="match status" value="1"/>
</dbReference>
<dbReference type="InterPro" id="IPR006623">
    <property type="entry name" value="THEG"/>
</dbReference>
<dbReference type="SMART" id="SM00705">
    <property type="entry name" value="THEG"/>
    <property type="match status" value="3"/>
</dbReference>
<sequence length="230" mass="25944">MLYDVGDGDGNGDNNDDDIRWRLNGGNFMVTLVTTMPSKVMPSKTKTSTKTMVSKPTPFKITPSIKMPLKPMPARLTNRPNKKPEESEKLSWTLTVPMPPTRKASKRTNNSAKPIGRDISYLPKPFPTVIPPGVLKHKASKRILELAEPRHLPDPVPVEIKANAFLVSPNALKYKATKRTRELAEAREYVNNHTRDDPYEISPAALKAKPKKRTIELAKPRKNHFLQFIF</sequence>
<feature type="compositionally biased region" description="Low complexity" evidence="2">
    <location>
        <begin position="40"/>
        <end position="58"/>
    </location>
</feature>
<proteinExistence type="predicted"/>
<keyword evidence="4" id="KW-1185">Reference proteome</keyword>
<dbReference type="EnsemblMetazoa" id="GBRI023783-RA">
    <property type="protein sequence ID" value="GBRI023783-PA"/>
    <property type="gene ID" value="GBRI023783"/>
</dbReference>
<name>A0A1A9WLC2_9MUSC</name>